<feature type="chain" id="PRO_5041427498" description="PorV/PorQ family protein" evidence="1">
    <location>
        <begin position="20"/>
        <end position="271"/>
    </location>
</feature>
<dbReference type="Proteomes" id="UP001232019">
    <property type="component" value="Chromosome"/>
</dbReference>
<name>A0AA51ZV69_9BACT</name>
<protein>
    <recommendedName>
        <fullName evidence="3">PorV/PorQ family protein</fullName>
    </recommendedName>
</protein>
<proteinExistence type="predicted"/>
<feature type="signal peptide" evidence="1">
    <location>
        <begin position="1"/>
        <end position="19"/>
    </location>
</feature>
<keyword evidence="1" id="KW-0732">Signal</keyword>
<sequence>MKFLTINLTLLLIVVQIQAQSIYSPVSAKVIGLADATVAMEGYWSSYRNIAGITSTSGIEVGASYENKYSLPSMNIMAVGITSKLPFGYTAINVMRFGGDIYNEHKATLGYATEIGIIKIGLNVNYLQVSVLDFGVRNAFSFDFGGIASLTPKLKIGAQALNISQSKLGSVSAQRIPTLLKMGVSYTPQEYILFNVELEKDILFPTQLKIGAEYNFLKKFYLRAGMRSASYQSFYGLGIEFIDINWDYALSNHAELGISHSISIHYSLKRR</sequence>
<organism evidence="2">
    <name type="scientific">Marivirga arenosa</name>
    <dbReference type="NCBI Taxonomy" id="3059076"/>
    <lineage>
        <taxon>Bacteria</taxon>
        <taxon>Pseudomonadati</taxon>
        <taxon>Bacteroidota</taxon>
        <taxon>Cytophagia</taxon>
        <taxon>Cytophagales</taxon>
        <taxon>Marivirgaceae</taxon>
        <taxon>Marivirga</taxon>
    </lineage>
</organism>
<gene>
    <name evidence="2" type="ORF">QYS47_33640</name>
</gene>
<accession>A0AA51ZV69</accession>
<reference evidence="2" key="1">
    <citation type="submission" date="2023-08" db="EMBL/GenBank/DDBJ databases">
        <title>Comparative genomics and taxonomic characterization of three novel marine species of genus Marivirga.</title>
        <authorList>
            <person name="Muhammad N."/>
            <person name="Kim S.-G."/>
        </authorList>
    </citation>
    <scope>NUCLEOTIDE SEQUENCE</scope>
    <source>
        <strain evidence="2">BKB1-2</strain>
    </source>
</reference>
<dbReference type="EMBL" id="CP129968">
    <property type="protein sequence ID" value="WNB17336.1"/>
    <property type="molecule type" value="Genomic_DNA"/>
</dbReference>
<evidence type="ECO:0008006" key="3">
    <source>
        <dbReference type="Google" id="ProtNLM"/>
    </source>
</evidence>
<dbReference type="KEGG" id="marp:QYS47_33640"/>
<dbReference type="RefSeq" id="WP_322346786.1">
    <property type="nucleotide sequence ID" value="NZ_CP129968.2"/>
</dbReference>
<evidence type="ECO:0000313" key="2">
    <source>
        <dbReference type="EMBL" id="WNB17336.1"/>
    </source>
</evidence>
<dbReference type="AlphaFoldDB" id="A0AA51ZV69"/>
<evidence type="ECO:0000256" key="1">
    <source>
        <dbReference type="SAM" id="SignalP"/>
    </source>
</evidence>